<sequence>MSFHKKLNERQNLAHQNELNTLLIYAILKYANSSKYTTFFFFFRAYGKIDQEFKTSNRGVKAKNEIEDNLSKKLPFFLSKEKKKEKTCDFLMNISDQNDDVQFVSKIIKSYMNISEPLRVRLSLLYTTGQYDLFRNYIIAIKTMMKGFLVLKVSRNGNIKKRKVSFNSYYMTIIGNWSRKILLYDEITQINIGNSCTPELRIFEKKVQDYENRMNYVVLRTLYRDYSFLFITDDEILMRIKNISALGKLKNLLAGKDNMLKKTNDLNVKRDAKQELKDNSFLTSEGNYDDITKEKLQGSLKNIHQNDVILKDEKEDVRYTIQGFKYFFLSVIRSIKTKNVNIEIEKVKGMFKKSNMLYFDKYDFKNTKINSFFLFCQIALDICGPEVWFTSKFDEILFTRLN</sequence>
<dbReference type="Proteomes" id="UP000078597">
    <property type="component" value="Unassembled WGS sequence"/>
</dbReference>
<organism evidence="1 2">
    <name type="scientific">Plasmodium malariae</name>
    <dbReference type="NCBI Taxonomy" id="5858"/>
    <lineage>
        <taxon>Eukaryota</taxon>
        <taxon>Sar</taxon>
        <taxon>Alveolata</taxon>
        <taxon>Apicomplexa</taxon>
        <taxon>Aconoidasida</taxon>
        <taxon>Haemosporida</taxon>
        <taxon>Plasmodiidae</taxon>
        <taxon>Plasmodium</taxon>
        <taxon>Plasmodium (Plasmodium)</taxon>
    </lineage>
</organism>
<reference evidence="2" key="1">
    <citation type="submission" date="2016-05" db="EMBL/GenBank/DDBJ databases">
        <authorList>
            <person name="Naeem Raeece"/>
        </authorList>
    </citation>
    <scope>NUCLEOTIDE SEQUENCE [LARGE SCALE GENOMIC DNA]</scope>
</reference>
<gene>
    <name evidence="1" type="ORF">PMALA_020230</name>
</gene>
<accession>A0A1A8W4H3</accession>
<evidence type="ECO:0000313" key="1">
    <source>
        <dbReference type="EMBL" id="SBS87676.1"/>
    </source>
</evidence>
<protein>
    <submittedName>
        <fullName evidence="1">Uncharacterized protein</fullName>
    </submittedName>
</protein>
<evidence type="ECO:0000313" key="2">
    <source>
        <dbReference type="Proteomes" id="UP000078597"/>
    </source>
</evidence>
<dbReference type="AlphaFoldDB" id="A0A1A8W4H3"/>
<dbReference type="EMBL" id="FLQW01001079">
    <property type="protein sequence ID" value="SBS87676.1"/>
    <property type="molecule type" value="Genomic_DNA"/>
</dbReference>
<name>A0A1A8W4H3_PLAMA</name>
<dbReference type="VEuPathDB" id="PlasmoDB:PmUG01_12016300"/>
<proteinExistence type="predicted"/>